<dbReference type="InterPro" id="IPR052343">
    <property type="entry name" value="Retrotransposon-Effector_Assoc"/>
</dbReference>
<dbReference type="OrthoDB" id="1002360at2759"/>
<dbReference type="GO" id="GO:0003964">
    <property type="term" value="F:RNA-directed DNA polymerase activity"/>
    <property type="evidence" value="ECO:0007669"/>
    <property type="project" value="UniProtKB-KW"/>
</dbReference>
<keyword evidence="2" id="KW-1185">Reference proteome</keyword>
<proteinExistence type="predicted"/>
<evidence type="ECO:0000313" key="2">
    <source>
        <dbReference type="Proteomes" id="UP000325315"/>
    </source>
</evidence>
<gene>
    <name evidence="1" type="ORF">EPI10_000555</name>
</gene>
<keyword evidence="1" id="KW-0695">RNA-directed DNA polymerase</keyword>
<comment type="caution">
    <text evidence="1">The sequence shown here is derived from an EMBL/GenBank/DDBJ whole genome shotgun (WGS) entry which is preliminary data.</text>
</comment>
<accession>A0A5B6V8C6</accession>
<dbReference type="EMBL" id="SMMG02000007">
    <property type="protein sequence ID" value="KAA3465379.1"/>
    <property type="molecule type" value="Genomic_DNA"/>
</dbReference>
<evidence type="ECO:0000313" key="1">
    <source>
        <dbReference type="EMBL" id="KAA3465379.1"/>
    </source>
</evidence>
<dbReference type="AlphaFoldDB" id="A0A5B6V8C6"/>
<keyword evidence="1" id="KW-0808">Transferase</keyword>
<sequence length="152" mass="17718">MIVNQFKHILEACIDRAQSVFVPGKLILDNVLPDYEILHTFRQKRIGKKMFITLKLDMSKAYDRVEWSFLREMMLRIGFHASWVENIMKCISTISYSVIVNGKGLSSLIRLALRDGLIKGAKVVERALQFRIYYLPMIAFYLGKQVKGKRKF</sequence>
<reference evidence="1" key="1">
    <citation type="submission" date="2019-08" db="EMBL/GenBank/DDBJ databases">
        <authorList>
            <person name="Liu F."/>
        </authorList>
    </citation>
    <scope>NUCLEOTIDE SEQUENCE [LARGE SCALE GENOMIC DNA]</scope>
    <source>
        <strain evidence="1">PA1801</strain>
        <tissue evidence="1">Leaf</tissue>
    </source>
</reference>
<organism evidence="1 2">
    <name type="scientific">Gossypium australe</name>
    <dbReference type="NCBI Taxonomy" id="47621"/>
    <lineage>
        <taxon>Eukaryota</taxon>
        <taxon>Viridiplantae</taxon>
        <taxon>Streptophyta</taxon>
        <taxon>Embryophyta</taxon>
        <taxon>Tracheophyta</taxon>
        <taxon>Spermatophyta</taxon>
        <taxon>Magnoliopsida</taxon>
        <taxon>eudicotyledons</taxon>
        <taxon>Gunneridae</taxon>
        <taxon>Pentapetalae</taxon>
        <taxon>rosids</taxon>
        <taxon>malvids</taxon>
        <taxon>Malvales</taxon>
        <taxon>Malvaceae</taxon>
        <taxon>Malvoideae</taxon>
        <taxon>Gossypium</taxon>
    </lineage>
</organism>
<protein>
    <submittedName>
        <fullName evidence="1">Reverse transcriptase</fullName>
    </submittedName>
</protein>
<dbReference type="Proteomes" id="UP000325315">
    <property type="component" value="Unassembled WGS sequence"/>
</dbReference>
<name>A0A5B6V8C6_9ROSI</name>
<dbReference type="PANTHER" id="PTHR46890:SF48">
    <property type="entry name" value="RNA-DIRECTED DNA POLYMERASE"/>
    <property type="match status" value="1"/>
</dbReference>
<keyword evidence="1" id="KW-0548">Nucleotidyltransferase</keyword>
<dbReference type="PANTHER" id="PTHR46890">
    <property type="entry name" value="NON-LTR RETROLELEMENT REVERSE TRANSCRIPTASE-LIKE PROTEIN-RELATED"/>
    <property type="match status" value="1"/>
</dbReference>